<organism evidence="2 3">
    <name type="scientific">Microbacterium testaceum</name>
    <name type="common">Aureobacterium testaceum</name>
    <name type="synonym">Brevibacterium testaceum</name>
    <dbReference type="NCBI Taxonomy" id="2033"/>
    <lineage>
        <taxon>Bacteria</taxon>
        <taxon>Bacillati</taxon>
        <taxon>Actinomycetota</taxon>
        <taxon>Actinomycetes</taxon>
        <taxon>Micrococcales</taxon>
        <taxon>Microbacteriaceae</taxon>
        <taxon>Microbacterium</taxon>
    </lineage>
</organism>
<dbReference type="InterPro" id="IPR003729">
    <property type="entry name" value="Bi_nuclease_dom"/>
</dbReference>
<evidence type="ECO:0000313" key="3">
    <source>
        <dbReference type="Proteomes" id="UP000244649"/>
    </source>
</evidence>
<dbReference type="Gene3D" id="3.10.690.10">
    <property type="entry name" value="Bifunctional nuclease domain"/>
    <property type="match status" value="1"/>
</dbReference>
<dbReference type="AlphaFoldDB" id="A0A2T7WYA3"/>
<dbReference type="PANTHER" id="PTHR15160">
    <property type="entry name" value="VON HIPPEL-LINDAU PROTEIN"/>
    <property type="match status" value="1"/>
</dbReference>
<dbReference type="EMBL" id="QDFT01000002">
    <property type="protein sequence ID" value="PVE79414.1"/>
    <property type="molecule type" value="Genomic_DNA"/>
</dbReference>
<evidence type="ECO:0000259" key="1">
    <source>
        <dbReference type="PROSITE" id="PS51658"/>
    </source>
</evidence>
<reference evidence="2 3" key="1">
    <citation type="submission" date="2018-04" db="EMBL/GenBank/DDBJ databases">
        <authorList>
            <person name="Go L.Y."/>
            <person name="Mitchell J.A."/>
        </authorList>
    </citation>
    <scope>NUCLEOTIDE SEQUENCE [LARGE SCALE GENOMIC DNA]</scope>
    <source>
        <strain evidence="2 3">TPD7010</strain>
    </source>
</reference>
<gene>
    <name evidence="2" type="ORF">DC432_01280</name>
</gene>
<accession>A0A2T7WYA3</accession>
<dbReference type="SUPFAM" id="SSF103256">
    <property type="entry name" value="Hypothetical protein TM0160"/>
    <property type="match status" value="1"/>
</dbReference>
<comment type="caution">
    <text evidence="2">The sequence shown here is derived from an EMBL/GenBank/DDBJ whole genome shotgun (WGS) entry which is preliminary data.</text>
</comment>
<name>A0A2T7WYA3_MICTE</name>
<dbReference type="Pfam" id="PF02577">
    <property type="entry name" value="BFN_dom"/>
    <property type="match status" value="1"/>
</dbReference>
<evidence type="ECO:0000313" key="2">
    <source>
        <dbReference type="EMBL" id="PVE79414.1"/>
    </source>
</evidence>
<feature type="domain" description="BFN" evidence="1">
    <location>
        <begin position="1"/>
        <end position="135"/>
    </location>
</feature>
<dbReference type="Proteomes" id="UP000244649">
    <property type="component" value="Unassembled WGS sequence"/>
</dbReference>
<dbReference type="PROSITE" id="PS51658">
    <property type="entry name" value="BFN"/>
    <property type="match status" value="1"/>
</dbReference>
<sequence>MIRVRVVGVALDPAQQHVILLSPADPLADGERVLPVWIGAQEAMSILVAIEGTGSPRPLAHDLMTAMLGELSASVSRVEITHLDEGTFHARVVLDTPAGPRTFDARPSDAIALGARVDAPLWVAETVFAEAGVPRDAVELDGEEPDTGRGDEERVAEFRRFLDDVDPDDFQG</sequence>
<protein>
    <submittedName>
        <fullName evidence="2">Bifunctional nuclease family protein</fullName>
    </submittedName>
</protein>
<dbReference type="InterPro" id="IPR036104">
    <property type="entry name" value="BFN_sf"/>
</dbReference>
<dbReference type="RefSeq" id="WP_116536345.1">
    <property type="nucleotide sequence ID" value="NZ_JAQDQE010000011.1"/>
</dbReference>
<dbReference type="PANTHER" id="PTHR15160:SF1">
    <property type="entry name" value="VON HIPPEL-LINDAU DISEASE TUMOR SUPPRESSOR"/>
    <property type="match status" value="1"/>
</dbReference>
<dbReference type="GO" id="GO:0004518">
    <property type="term" value="F:nuclease activity"/>
    <property type="evidence" value="ECO:0007669"/>
    <property type="project" value="InterPro"/>
</dbReference>
<proteinExistence type="predicted"/>